<dbReference type="PATRIC" id="fig|1423807.3.peg.51"/>
<comment type="domain">
    <text evidence="12">ValRS has two distinct active sites: one for aminoacylation and one for editing. The misactivated threonine is translocated from the active site to the editing site.</text>
</comment>
<reference evidence="16 17" key="1">
    <citation type="journal article" date="2015" name="Genome Announc.">
        <title>Expanding the biotechnology potential of lactobacilli through comparative genomics of 213 strains and associated genera.</title>
        <authorList>
            <person name="Sun Z."/>
            <person name="Harris H.M."/>
            <person name="McCann A."/>
            <person name="Guo C."/>
            <person name="Argimon S."/>
            <person name="Zhang W."/>
            <person name="Yang X."/>
            <person name="Jeffery I.B."/>
            <person name="Cooney J.C."/>
            <person name="Kagawa T.F."/>
            <person name="Liu W."/>
            <person name="Song Y."/>
            <person name="Salvetti E."/>
            <person name="Wrobel A."/>
            <person name="Rasinkangas P."/>
            <person name="Parkhill J."/>
            <person name="Rea M.C."/>
            <person name="O'Sullivan O."/>
            <person name="Ritari J."/>
            <person name="Douillard F.P."/>
            <person name="Paul Ross R."/>
            <person name="Yang R."/>
            <person name="Briner A.E."/>
            <person name="Felis G.E."/>
            <person name="de Vos W.M."/>
            <person name="Barrangou R."/>
            <person name="Klaenhammer T.R."/>
            <person name="Caufield P.W."/>
            <person name="Cui Y."/>
            <person name="Zhang H."/>
            <person name="O'Toole P.W."/>
        </authorList>
    </citation>
    <scope>NUCLEOTIDE SEQUENCE [LARGE SCALE GENOMIC DNA]</scope>
    <source>
        <strain evidence="16 17">DSM 5007</strain>
    </source>
</reference>
<comment type="subunit">
    <text evidence="2 12">Monomer.</text>
</comment>
<feature type="binding site" evidence="12">
    <location>
        <position position="532"/>
    </location>
    <ligand>
        <name>ATP</name>
        <dbReference type="ChEBI" id="CHEBI:30616"/>
    </ligand>
</feature>
<dbReference type="GO" id="GO:0005829">
    <property type="term" value="C:cytosol"/>
    <property type="evidence" value="ECO:0007669"/>
    <property type="project" value="TreeGrafter"/>
</dbReference>
<dbReference type="FunFam" id="3.40.50.620:FF:000098">
    <property type="entry name" value="Valine--tRNA ligase"/>
    <property type="match status" value="1"/>
</dbReference>
<dbReference type="PROSITE" id="PS00178">
    <property type="entry name" value="AA_TRNA_LIGASE_I"/>
    <property type="match status" value="1"/>
</dbReference>
<dbReference type="InterPro" id="IPR019499">
    <property type="entry name" value="Val-tRNA_synth_tRNA-bd"/>
</dbReference>
<dbReference type="SUPFAM" id="SSF47323">
    <property type="entry name" value="Anticodon-binding domain of a subclass of class I aminoacyl-tRNA synthetases"/>
    <property type="match status" value="1"/>
</dbReference>
<dbReference type="InterPro" id="IPR009008">
    <property type="entry name" value="Val/Leu/Ile-tRNA-synth_edit"/>
</dbReference>
<dbReference type="FunFam" id="1.10.730.10:FF:000014">
    <property type="entry name" value="Valine--tRNA ligase"/>
    <property type="match status" value="1"/>
</dbReference>
<proteinExistence type="inferred from homology"/>
<keyword evidence="7 12" id="KW-0648">Protein biosynthesis</keyword>
<evidence type="ECO:0000256" key="8">
    <source>
        <dbReference type="ARBA" id="ARBA00023054"/>
    </source>
</evidence>
<evidence type="ECO:0000256" key="3">
    <source>
        <dbReference type="ARBA" id="ARBA00022490"/>
    </source>
</evidence>
<evidence type="ECO:0000256" key="11">
    <source>
        <dbReference type="ARBA" id="ARBA00060830"/>
    </source>
</evidence>
<evidence type="ECO:0000256" key="6">
    <source>
        <dbReference type="ARBA" id="ARBA00022840"/>
    </source>
</evidence>
<dbReference type="GO" id="GO:0002161">
    <property type="term" value="F:aminoacyl-tRNA deacylase activity"/>
    <property type="evidence" value="ECO:0007669"/>
    <property type="project" value="InterPro"/>
</dbReference>
<dbReference type="PANTHER" id="PTHR11946">
    <property type="entry name" value="VALYL-TRNA SYNTHETASES"/>
    <property type="match status" value="1"/>
</dbReference>
<dbReference type="InterPro" id="IPR033705">
    <property type="entry name" value="Anticodon_Ia_Val"/>
</dbReference>
<evidence type="ECO:0000256" key="12">
    <source>
        <dbReference type="HAMAP-Rule" id="MF_02004"/>
    </source>
</evidence>
<keyword evidence="3 12" id="KW-0963">Cytoplasm</keyword>
<dbReference type="FunFam" id="3.40.50.620:FF:000032">
    <property type="entry name" value="Valine--tRNA ligase"/>
    <property type="match status" value="1"/>
</dbReference>
<dbReference type="HAMAP" id="MF_02004">
    <property type="entry name" value="Val_tRNA_synth_type1"/>
    <property type="match status" value="1"/>
</dbReference>
<feature type="domain" description="Valyl-tRNA synthetase tRNA-binding arm" evidence="15">
    <location>
        <begin position="818"/>
        <end position="882"/>
    </location>
</feature>
<dbReference type="GO" id="GO:0006438">
    <property type="term" value="P:valyl-tRNA aminoacylation"/>
    <property type="evidence" value="ECO:0007669"/>
    <property type="project" value="UniProtKB-UniRule"/>
</dbReference>
<dbReference type="Gene3D" id="3.40.50.620">
    <property type="entry name" value="HUPs"/>
    <property type="match status" value="2"/>
</dbReference>
<dbReference type="RefSeq" id="WP_010622806.1">
    <property type="nucleotide sequence ID" value="NZ_AZGF01000001.1"/>
</dbReference>
<keyword evidence="4 12" id="KW-0436">Ligase</keyword>
<dbReference type="Pfam" id="PF08264">
    <property type="entry name" value="Anticodon_1"/>
    <property type="match status" value="1"/>
</dbReference>
<dbReference type="STRING" id="1423807.FD16_GL000051"/>
<evidence type="ECO:0000313" key="17">
    <source>
        <dbReference type="Proteomes" id="UP000051820"/>
    </source>
</evidence>
<keyword evidence="6 12" id="KW-0067">ATP-binding</keyword>
<feature type="domain" description="Aminoacyl-tRNA synthetase class Ia" evidence="13">
    <location>
        <begin position="20"/>
        <end position="569"/>
    </location>
</feature>
<comment type="catalytic activity">
    <reaction evidence="10 12">
        <text>tRNA(Val) + L-valine + ATP = L-valyl-tRNA(Val) + AMP + diphosphate</text>
        <dbReference type="Rhea" id="RHEA:10704"/>
        <dbReference type="Rhea" id="RHEA-COMP:9672"/>
        <dbReference type="Rhea" id="RHEA-COMP:9708"/>
        <dbReference type="ChEBI" id="CHEBI:30616"/>
        <dbReference type="ChEBI" id="CHEBI:33019"/>
        <dbReference type="ChEBI" id="CHEBI:57762"/>
        <dbReference type="ChEBI" id="CHEBI:78442"/>
        <dbReference type="ChEBI" id="CHEBI:78537"/>
        <dbReference type="ChEBI" id="CHEBI:456215"/>
        <dbReference type="EC" id="6.1.1.9"/>
    </reaction>
</comment>
<keyword evidence="9 12" id="KW-0030">Aminoacyl-tRNA synthetase</keyword>
<evidence type="ECO:0000256" key="4">
    <source>
        <dbReference type="ARBA" id="ARBA00022598"/>
    </source>
</evidence>
<dbReference type="SUPFAM" id="SSF50677">
    <property type="entry name" value="ValRS/IleRS/LeuRS editing domain"/>
    <property type="match status" value="1"/>
</dbReference>
<dbReference type="SUPFAM" id="SSF46589">
    <property type="entry name" value="tRNA-binding arm"/>
    <property type="match status" value="1"/>
</dbReference>
<evidence type="ECO:0000259" key="13">
    <source>
        <dbReference type="Pfam" id="PF00133"/>
    </source>
</evidence>
<dbReference type="CDD" id="cd07962">
    <property type="entry name" value="Anticodon_Ia_Val"/>
    <property type="match status" value="1"/>
</dbReference>
<dbReference type="Proteomes" id="UP000051820">
    <property type="component" value="Unassembled WGS sequence"/>
</dbReference>
<accession>A0A0R1WHE4</accession>
<comment type="caution">
    <text evidence="16">The sequence shown here is derived from an EMBL/GenBank/DDBJ whole genome shotgun (WGS) entry which is preliminary data.</text>
</comment>
<dbReference type="PRINTS" id="PR00986">
    <property type="entry name" value="TRNASYNTHVAL"/>
</dbReference>
<keyword evidence="5 12" id="KW-0547">Nucleotide-binding</keyword>
<dbReference type="Gene3D" id="1.10.287.380">
    <property type="entry name" value="Valyl-tRNA synthetase, C-terminal domain"/>
    <property type="match status" value="1"/>
</dbReference>
<dbReference type="GO" id="GO:0005524">
    <property type="term" value="F:ATP binding"/>
    <property type="evidence" value="ECO:0007669"/>
    <property type="project" value="UniProtKB-UniRule"/>
</dbReference>
<feature type="coiled-coil region" evidence="12">
    <location>
        <begin position="816"/>
        <end position="847"/>
    </location>
</feature>
<dbReference type="NCBIfam" id="TIGR00422">
    <property type="entry name" value="valS"/>
    <property type="match status" value="1"/>
</dbReference>
<dbReference type="NCBIfam" id="NF004349">
    <property type="entry name" value="PRK05729.1"/>
    <property type="match status" value="1"/>
</dbReference>
<feature type="domain" description="Methionyl/Valyl/Leucyl/Isoleucyl-tRNA synthetase anticodon-binding" evidence="14">
    <location>
        <begin position="612"/>
        <end position="759"/>
    </location>
</feature>
<feature type="short sequence motif" description="'HIGH' region" evidence="12">
    <location>
        <begin position="48"/>
        <end position="58"/>
    </location>
</feature>
<name>A0A0R1WHE4_9LACO</name>
<dbReference type="EC" id="6.1.1.9" evidence="12"/>
<dbReference type="InterPro" id="IPR001412">
    <property type="entry name" value="aa-tRNA-synth_I_CS"/>
</dbReference>
<dbReference type="CDD" id="cd00817">
    <property type="entry name" value="ValRS_core"/>
    <property type="match status" value="1"/>
</dbReference>
<dbReference type="FunFam" id="1.10.287.380:FF:000001">
    <property type="entry name" value="Valine--tRNA ligase"/>
    <property type="match status" value="1"/>
</dbReference>
<gene>
    <name evidence="12" type="primary">valS</name>
    <name evidence="16" type="ORF">FD16_GL000051</name>
</gene>
<evidence type="ECO:0000256" key="9">
    <source>
        <dbReference type="ARBA" id="ARBA00023146"/>
    </source>
</evidence>
<organism evidence="16 17">
    <name type="scientific">Paucilactobacillus suebicus DSM 5007 = KCTC 3549</name>
    <dbReference type="NCBI Taxonomy" id="1423807"/>
    <lineage>
        <taxon>Bacteria</taxon>
        <taxon>Bacillati</taxon>
        <taxon>Bacillota</taxon>
        <taxon>Bacilli</taxon>
        <taxon>Lactobacillales</taxon>
        <taxon>Lactobacillaceae</taxon>
        <taxon>Paucilactobacillus</taxon>
    </lineage>
</organism>
<comment type="function">
    <text evidence="12">Catalyzes the attachment of valine to tRNA(Val). As ValRS can inadvertently accommodate and process structurally similar amino acids such as threonine, to avoid such errors, it has a 'posttransfer' editing activity that hydrolyzes mischarged Thr-tRNA(Val) in a tRNA-dependent manner.</text>
</comment>
<sequence>MAKETDMSTKYDPQAVESGRYQKWLDQGLFKPNGDKKAHKYSIVIPPPNVTGKLHLGHAWDTTLQDMIIRQKRMQGFDTLWLPGMDHAGIATQAKVEARLRDQGVSRYDLGRKKFVQQVWDWKDEYADIIHQQWAKLGLSLDYDRERFTLDKGLNKAVRKVFVDLYNKGLIYRGEYIINWDPQARTALSDIEVIHQDDEGAFYHVKYPFTDGTTFNGKDYIEIATTRPETMFGDVAVAVHPSDERYKELVGKKVLVPLVNREAEIIADEYVTPDFGTGMVKITPAHDPNDFKVGNRHNLKRINTMNEDASMNENAGKYEGMDRFEARKAIVHDLEEQGYMLRVEPIVHSVGHSERTGVQVEARLSTQWFVKMKPLAEASLNNQDTDDRVDFVPPRFENTFTSWMENIHDWVISRQLWWGHQIPAWYNKQTGETYVGMEAPKDIENWEQDKDVLDTWFSSALWPFSTMGWPDTESPDFKRYFPTDTLVTGYDIIFFWVARMMFQSTEFTGRRPFKNVLIHGLIRDEQGRKMSKSLGNGIDPMDVIQKYGADALRWFLATGSTPGQDVRFSYTKMDSAWNFINKIWNASRYVIMNLGDMEKPVLPDKSKWDLADRYILNQLNHTVSEVTRLFESFEFGEAGRALHNFIWNDFCDWYIEMSKEKLNSGDAQAKADTQNILAYVLDQTLRLMHPIMPFVTEKLWLTMPHEGDSLVTADYPVVHDDFVDESASEQMEHLIELIKAVRNIRNEAGAPMSTPVDIQIKVDNENLGKVFSDNREYIDRFCHPEELTIGTDVVAPKLALTGIITGAEVYIPMAELVDLDEEKNRLNKEIEKLNKEVDRSAKKLGNEHFVANAPESVVNAERDKQTEWNQKLSAAKDRLASINKA</sequence>
<dbReference type="EMBL" id="AZGF01000001">
    <property type="protein sequence ID" value="KRM13484.1"/>
    <property type="molecule type" value="Genomic_DNA"/>
</dbReference>
<evidence type="ECO:0000256" key="2">
    <source>
        <dbReference type="ARBA" id="ARBA00011245"/>
    </source>
</evidence>
<dbReference type="eggNOG" id="COG0525">
    <property type="taxonomic scope" value="Bacteria"/>
</dbReference>
<dbReference type="Gene3D" id="3.90.740.10">
    <property type="entry name" value="Valyl/Leucyl/Isoleucyl-tRNA synthetase, editing domain"/>
    <property type="match status" value="1"/>
</dbReference>
<keyword evidence="8 12" id="KW-0175">Coiled coil</keyword>
<comment type="subcellular location">
    <subcellularLocation>
        <location evidence="1 12">Cytoplasm</location>
    </subcellularLocation>
</comment>
<dbReference type="Pfam" id="PF00133">
    <property type="entry name" value="tRNA-synt_1"/>
    <property type="match status" value="1"/>
</dbReference>
<dbReference type="InterPro" id="IPR013155">
    <property type="entry name" value="M/V/L/I-tRNA-synth_anticd-bd"/>
</dbReference>
<dbReference type="Pfam" id="PF10458">
    <property type="entry name" value="Val_tRNA-synt_C"/>
    <property type="match status" value="1"/>
</dbReference>
<evidence type="ECO:0000256" key="10">
    <source>
        <dbReference type="ARBA" id="ARBA00047552"/>
    </source>
</evidence>
<dbReference type="AlphaFoldDB" id="A0A0R1WHE4"/>
<comment type="domain">
    <text evidence="12">The C-terminal coiled-coil domain is crucial for aminoacylation activity.</text>
</comment>
<dbReference type="InterPro" id="IPR037118">
    <property type="entry name" value="Val-tRNA_synth_C_sf"/>
</dbReference>
<dbReference type="InterPro" id="IPR009080">
    <property type="entry name" value="tRNAsynth_Ia_anticodon-bd"/>
</dbReference>
<dbReference type="Gene3D" id="1.10.730.10">
    <property type="entry name" value="Isoleucyl-tRNA Synthetase, Domain 1"/>
    <property type="match status" value="1"/>
</dbReference>
<dbReference type="SUPFAM" id="SSF52374">
    <property type="entry name" value="Nucleotidylyl transferase"/>
    <property type="match status" value="1"/>
</dbReference>
<dbReference type="InterPro" id="IPR010978">
    <property type="entry name" value="tRNA-bd_arm"/>
</dbReference>
<dbReference type="OrthoDB" id="9810365at2"/>
<dbReference type="InterPro" id="IPR002303">
    <property type="entry name" value="Valyl-tRNA_ligase"/>
</dbReference>
<dbReference type="GO" id="GO:0004832">
    <property type="term" value="F:valine-tRNA ligase activity"/>
    <property type="evidence" value="ECO:0007669"/>
    <property type="project" value="UniProtKB-UniRule"/>
</dbReference>
<keyword evidence="17" id="KW-1185">Reference proteome</keyword>
<evidence type="ECO:0000259" key="14">
    <source>
        <dbReference type="Pfam" id="PF08264"/>
    </source>
</evidence>
<comment type="similarity">
    <text evidence="11 12">Belongs to the class-I aminoacyl-tRNA synthetase family. ValS type 1 subfamily.</text>
</comment>
<dbReference type="FunFam" id="3.90.740.10:FF:000005">
    <property type="entry name" value="Valine--tRNA ligase, mitochondrial"/>
    <property type="match status" value="1"/>
</dbReference>
<evidence type="ECO:0000259" key="15">
    <source>
        <dbReference type="Pfam" id="PF10458"/>
    </source>
</evidence>
<evidence type="ECO:0000256" key="7">
    <source>
        <dbReference type="ARBA" id="ARBA00022917"/>
    </source>
</evidence>
<dbReference type="PANTHER" id="PTHR11946:SF93">
    <property type="entry name" value="VALINE--TRNA LIGASE, CHLOROPLASTIC_MITOCHONDRIAL 2"/>
    <property type="match status" value="1"/>
</dbReference>
<dbReference type="InterPro" id="IPR002300">
    <property type="entry name" value="aa-tRNA-synth_Ia"/>
</dbReference>
<feature type="short sequence motif" description="'KMSKS' region" evidence="12">
    <location>
        <begin position="529"/>
        <end position="533"/>
    </location>
</feature>
<evidence type="ECO:0000313" key="16">
    <source>
        <dbReference type="EMBL" id="KRM13484.1"/>
    </source>
</evidence>
<evidence type="ECO:0000256" key="1">
    <source>
        <dbReference type="ARBA" id="ARBA00004496"/>
    </source>
</evidence>
<evidence type="ECO:0000256" key="5">
    <source>
        <dbReference type="ARBA" id="ARBA00022741"/>
    </source>
</evidence>
<protein>
    <recommendedName>
        <fullName evidence="12">Valine--tRNA ligase</fullName>
        <ecNumber evidence="12">6.1.1.9</ecNumber>
    </recommendedName>
    <alternativeName>
        <fullName evidence="12">Valyl-tRNA synthetase</fullName>
        <shortName evidence="12">ValRS</shortName>
    </alternativeName>
</protein>
<dbReference type="InterPro" id="IPR014729">
    <property type="entry name" value="Rossmann-like_a/b/a_fold"/>
</dbReference>